<dbReference type="GO" id="GO:0000976">
    <property type="term" value="F:transcription cis-regulatory region binding"/>
    <property type="evidence" value="ECO:0007669"/>
    <property type="project" value="TreeGrafter"/>
</dbReference>
<accession>A0A8H4XNL4</accession>
<keyword evidence="2" id="KW-0539">Nucleus</keyword>
<dbReference type="AlphaFoldDB" id="A0A8H4XNL4"/>
<dbReference type="OrthoDB" id="5386330at2759"/>
<gene>
    <name evidence="4" type="ORF">FZEAL_2420</name>
</gene>
<protein>
    <recommendedName>
        <fullName evidence="3">Zn(2)-C6 fungal-type domain-containing protein</fullName>
    </recommendedName>
</protein>
<evidence type="ECO:0000313" key="5">
    <source>
        <dbReference type="Proteomes" id="UP000635477"/>
    </source>
</evidence>
<dbReference type="InterPro" id="IPR036864">
    <property type="entry name" value="Zn2-C6_fun-type_DNA-bd_sf"/>
</dbReference>
<evidence type="ECO:0000256" key="1">
    <source>
        <dbReference type="ARBA" id="ARBA00004123"/>
    </source>
</evidence>
<dbReference type="GO" id="GO:0045944">
    <property type="term" value="P:positive regulation of transcription by RNA polymerase II"/>
    <property type="evidence" value="ECO:0007669"/>
    <property type="project" value="TreeGrafter"/>
</dbReference>
<organism evidence="4 5">
    <name type="scientific">Fusarium zealandicum</name>
    <dbReference type="NCBI Taxonomy" id="1053134"/>
    <lineage>
        <taxon>Eukaryota</taxon>
        <taxon>Fungi</taxon>
        <taxon>Dikarya</taxon>
        <taxon>Ascomycota</taxon>
        <taxon>Pezizomycotina</taxon>
        <taxon>Sordariomycetes</taxon>
        <taxon>Hypocreomycetidae</taxon>
        <taxon>Hypocreales</taxon>
        <taxon>Nectriaceae</taxon>
        <taxon>Fusarium</taxon>
        <taxon>Fusarium staphyleae species complex</taxon>
    </lineage>
</organism>
<dbReference type="PANTHER" id="PTHR37534:SF17">
    <property type="entry name" value="ZN(2)-C6 FUNGAL-TYPE DOMAIN-CONTAINING PROTEIN"/>
    <property type="match status" value="1"/>
</dbReference>
<dbReference type="EMBL" id="JABEYC010000148">
    <property type="protein sequence ID" value="KAF4981841.1"/>
    <property type="molecule type" value="Genomic_DNA"/>
</dbReference>
<dbReference type="Pfam" id="PF11951">
    <property type="entry name" value="Fungal_trans_2"/>
    <property type="match status" value="2"/>
</dbReference>
<dbReference type="PROSITE" id="PS50048">
    <property type="entry name" value="ZN2_CY6_FUNGAL_2"/>
    <property type="match status" value="1"/>
</dbReference>
<dbReference type="SUPFAM" id="SSF57701">
    <property type="entry name" value="Zn2/Cys6 DNA-binding domain"/>
    <property type="match status" value="1"/>
</dbReference>
<dbReference type="PANTHER" id="PTHR37534">
    <property type="entry name" value="TRANSCRIPTIONAL ACTIVATOR PROTEIN UGA3"/>
    <property type="match status" value="1"/>
</dbReference>
<dbReference type="Gene3D" id="4.10.240.10">
    <property type="entry name" value="Zn(2)-C6 fungal-type DNA-binding domain"/>
    <property type="match status" value="1"/>
</dbReference>
<dbReference type="Pfam" id="PF00172">
    <property type="entry name" value="Zn_clus"/>
    <property type="match status" value="1"/>
</dbReference>
<dbReference type="CDD" id="cd00067">
    <property type="entry name" value="GAL4"/>
    <property type="match status" value="1"/>
</dbReference>
<sequence>MADPTLRKDKKRPKVKGCYECARRRIDCDRQQPECRKCIGKGLQCTGLGKVYRFTNSLATRGKLAGRSVPDILSYKRVAESSASPQKARSCRPFRRAEEDKTESTASFMAMKNARPDPLSQWVDPQLDHINGETRWCLQYFSDHVAPVTAVIDQGFNGYRDLILPAAEADPLIRQAIVTVTREHFQLHQGVPAALWSNTYTSLIRKLILRSEVISPHQDESAMTALLLLHIRQMISGSEDFKLTFGSLRTVVNALGYGIDKSGSTLGKFVRIQILRVCLFGEALFDEMEGALFLLNRGEDCLEFLRFCLDLHPEYKGLMGYLFDLIKLACLLYTQRVIENPQPEKTVPIVESFKQIALKVDDYVGTVGQHLLAWSYFIVAAESSTSEHRKFFLDKLASLYCETKCGNIRKAMEQVVRIWAVPEVTRWTSLLGGPTQALIM</sequence>
<evidence type="ECO:0000256" key="2">
    <source>
        <dbReference type="ARBA" id="ARBA00023242"/>
    </source>
</evidence>
<reference evidence="4" key="1">
    <citation type="journal article" date="2020" name="BMC Genomics">
        <title>Correction to: Identification and distribution of gene clusters required for synthesis of sphingolipid metabolism inhibitors in diverse species of the filamentous fungus Fusarium.</title>
        <authorList>
            <person name="Kim H.S."/>
            <person name="Lohmar J.M."/>
            <person name="Busman M."/>
            <person name="Brown D.W."/>
            <person name="Naumann T.A."/>
            <person name="Divon H.H."/>
            <person name="Lysoe E."/>
            <person name="Uhlig S."/>
            <person name="Proctor R.H."/>
        </authorList>
    </citation>
    <scope>NUCLEOTIDE SEQUENCE</scope>
    <source>
        <strain evidence="4">NRRL 22465</strain>
    </source>
</reference>
<dbReference type="SMART" id="SM00066">
    <property type="entry name" value="GAL4"/>
    <property type="match status" value="1"/>
</dbReference>
<dbReference type="InterPro" id="IPR021858">
    <property type="entry name" value="Fun_TF"/>
</dbReference>
<reference evidence="4" key="2">
    <citation type="submission" date="2020-05" db="EMBL/GenBank/DDBJ databases">
        <authorList>
            <person name="Kim H.-S."/>
            <person name="Proctor R.H."/>
            <person name="Brown D.W."/>
        </authorList>
    </citation>
    <scope>NUCLEOTIDE SEQUENCE</scope>
    <source>
        <strain evidence="4">NRRL 22465</strain>
    </source>
</reference>
<name>A0A8H4XNL4_9HYPO</name>
<evidence type="ECO:0000313" key="4">
    <source>
        <dbReference type="EMBL" id="KAF4981841.1"/>
    </source>
</evidence>
<dbReference type="PROSITE" id="PS00463">
    <property type="entry name" value="ZN2_CY6_FUNGAL_1"/>
    <property type="match status" value="1"/>
</dbReference>
<keyword evidence="5" id="KW-1185">Reference proteome</keyword>
<dbReference type="GO" id="GO:0000981">
    <property type="term" value="F:DNA-binding transcription factor activity, RNA polymerase II-specific"/>
    <property type="evidence" value="ECO:0007669"/>
    <property type="project" value="InterPro"/>
</dbReference>
<dbReference type="GO" id="GO:0005634">
    <property type="term" value="C:nucleus"/>
    <property type="evidence" value="ECO:0007669"/>
    <property type="project" value="UniProtKB-SubCell"/>
</dbReference>
<comment type="subcellular location">
    <subcellularLocation>
        <location evidence="1">Nucleus</location>
    </subcellularLocation>
</comment>
<dbReference type="Proteomes" id="UP000635477">
    <property type="component" value="Unassembled WGS sequence"/>
</dbReference>
<comment type="caution">
    <text evidence="4">The sequence shown here is derived from an EMBL/GenBank/DDBJ whole genome shotgun (WGS) entry which is preliminary data.</text>
</comment>
<evidence type="ECO:0000259" key="3">
    <source>
        <dbReference type="PROSITE" id="PS50048"/>
    </source>
</evidence>
<feature type="domain" description="Zn(2)-C6 fungal-type" evidence="3">
    <location>
        <begin position="17"/>
        <end position="46"/>
    </location>
</feature>
<proteinExistence type="predicted"/>
<dbReference type="InterPro" id="IPR001138">
    <property type="entry name" value="Zn2Cys6_DnaBD"/>
</dbReference>
<dbReference type="GO" id="GO:0008270">
    <property type="term" value="F:zinc ion binding"/>
    <property type="evidence" value="ECO:0007669"/>
    <property type="project" value="InterPro"/>
</dbReference>